<dbReference type="eggNOG" id="ENOG502QVQI">
    <property type="taxonomic scope" value="Eukaryota"/>
</dbReference>
<dbReference type="InterPro" id="IPR000757">
    <property type="entry name" value="Beta-glucanase-like"/>
</dbReference>
<dbReference type="PANTHER" id="PTHR10963:SF69">
    <property type="entry name" value="GLYCOSIDASE CRR1-RELATED"/>
    <property type="match status" value="1"/>
</dbReference>
<protein>
    <submittedName>
        <fullName evidence="4">KLTH0H01914p</fullName>
    </submittedName>
</protein>
<evidence type="ECO:0000256" key="2">
    <source>
        <dbReference type="SAM" id="SignalP"/>
    </source>
</evidence>
<dbReference type="Proteomes" id="UP000002036">
    <property type="component" value="Chromosome H"/>
</dbReference>
<accession>C5E239</accession>
<dbReference type="Pfam" id="PF00722">
    <property type="entry name" value="Glyco_hydro_16"/>
    <property type="match status" value="1"/>
</dbReference>
<sequence>MVALALAASLLIGAEFVQCFVETYKSDPAIACSNDNHCPKEWPCCSQYGQCGDGPLCVGGCDPRSSFDAHSCAAIPALVPSASSGIQVLGGSTGGAGDREDQFLPALDTQFGIYSARHGPKPDAERIQKALESAKMLHYSEFKVEPELSSADYTYSGFLDFDAGPQPALMLTMPPETTGSLLSSARSFLYGRVAVTMKAAPGQGVVSAMVLMSAVKDEVDFEILGGDPEFAQSNYYYQGELVHTRMTKARIQPDSCSEFHTYEFDWNENRIHWLIDGAIVRTLRREDTYDPVLKIHKYPQTPMRLEVAIWPGGVPSNNPGTIMWAGGLIDWVNAAAIVNGGRFQLAVKQVTITPYANAFTQVKPAKLQARSEDSVFFYFYDPDCSNFDEACVRAAPQQKEDRVQEAASAPLDSSISVQPSSTPVSSSSVPTPASSRTSAHSSYKPSVFTITRHENIGPAMSRQNLLYKLRSWLLS</sequence>
<feature type="region of interest" description="Disordered" evidence="1">
    <location>
        <begin position="401"/>
        <end position="440"/>
    </location>
</feature>
<evidence type="ECO:0000259" key="3">
    <source>
        <dbReference type="PROSITE" id="PS51762"/>
    </source>
</evidence>
<dbReference type="RefSeq" id="XP_002555962.1">
    <property type="nucleotide sequence ID" value="XM_002555916.1"/>
</dbReference>
<organism evidence="4 5">
    <name type="scientific">Lachancea thermotolerans (strain ATCC 56472 / CBS 6340 / NRRL Y-8284)</name>
    <name type="common">Yeast</name>
    <name type="synonym">Kluyveromyces thermotolerans</name>
    <dbReference type="NCBI Taxonomy" id="559295"/>
    <lineage>
        <taxon>Eukaryota</taxon>
        <taxon>Fungi</taxon>
        <taxon>Dikarya</taxon>
        <taxon>Ascomycota</taxon>
        <taxon>Saccharomycotina</taxon>
        <taxon>Saccharomycetes</taxon>
        <taxon>Saccharomycetales</taxon>
        <taxon>Saccharomycetaceae</taxon>
        <taxon>Lachancea</taxon>
    </lineage>
</organism>
<dbReference type="OrthoDB" id="4781at2759"/>
<dbReference type="STRING" id="559295.C5E239"/>
<feature type="compositionally biased region" description="Low complexity" evidence="1">
    <location>
        <begin position="413"/>
        <end position="438"/>
    </location>
</feature>
<evidence type="ECO:0000256" key="1">
    <source>
        <dbReference type="SAM" id="MobiDB-lite"/>
    </source>
</evidence>
<name>C5E239_LACTC</name>
<dbReference type="Gene3D" id="2.60.120.200">
    <property type="match status" value="1"/>
</dbReference>
<dbReference type="GO" id="GO:0016757">
    <property type="term" value="F:glycosyltransferase activity"/>
    <property type="evidence" value="ECO:0007669"/>
    <property type="project" value="TreeGrafter"/>
</dbReference>
<evidence type="ECO:0000313" key="5">
    <source>
        <dbReference type="Proteomes" id="UP000002036"/>
    </source>
</evidence>
<dbReference type="GO" id="GO:0004553">
    <property type="term" value="F:hydrolase activity, hydrolyzing O-glycosyl compounds"/>
    <property type="evidence" value="ECO:0007669"/>
    <property type="project" value="InterPro"/>
</dbReference>
<keyword evidence="2" id="KW-0732">Signal</keyword>
<dbReference type="GO" id="GO:0009277">
    <property type="term" value="C:fungal-type cell wall"/>
    <property type="evidence" value="ECO:0007669"/>
    <property type="project" value="TreeGrafter"/>
</dbReference>
<dbReference type="AlphaFoldDB" id="C5E239"/>
<proteinExistence type="predicted"/>
<dbReference type="OMA" id="WPCCSPY"/>
<dbReference type="PANTHER" id="PTHR10963">
    <property type="entry name" value="GLYCOSYL HYDROLASE-RELATED"/>
    <property type="match status" value="1"/>
</dbReference>
<dbReference type="HOGENOM" id="CLU_039093_0_0_1"/>
<dbReference type="InParanoid" id="C5E239"/>
<dbReference type="InterPro" id="IPR013320">
    <property type="entry name" value="ConA-like_dom_sf"/>
</dbReference>
<feature type="chain" id="PRO_5002949057" evidence="2">
    <location>
        <begin position="20"/>
        <end position="475"/>
    </location>
</feature>
<dbReference type="KEGG" id="lth:KLTH0H01914g"/>
<dbReference type="EMBL" id="CU928180">
    <property type="protein sequence ID" value="CAR30100.1"/>
    <property type="molecule type" value="Genomic_DNA"/>
</dbReference>
<gene>
    <name evidence="4" type="ordered locus">KLTH0H01914g</name>
</gene>
<dbReference type="GO" id="GO:0031505">
    <property type="term" value="P:fungal-type cell wall organization"/>
    <property type="evidence" value="ECO:0007669"/>
    <property type="project" value="TreeGrafter"/>
</dbReference>
<keyword evidence="5" id="KW-1185">Reference proteome</keyword>
<dbReference type="FunCoup" id="C5E239">
    <property type="interactions" value="730"/>
</dbReference>
<feature type="domain" description="GH16" evidence="3">
    <location>
        <begin position="97"/>
        <end position="340"/>
    </location>
</feature>
<dbReference type="SUPFAM" id="SSF49899">
    <property type="entry name" value="Concanavalin A-like lectins/glucanases"/>
    <property type="match status" value="1"/>
</dbReference>
<evidence type="ECO:0000313" key="4">
    <source>
        <dbReference type="EMBL" id="CAR30100.1"/>
    </source>
</evidence>
<dbReference type="InterPro" id="IPR050546">
    <property type="entry name" value="Glycosyl_Hydrlase_16"/>
</dbReference>
<dbReference type="PROSITE" id="PS51762">
    <property type="entry name" value="GH16_2"/>
    <property type="match status" value="1"/>
</dbReference>
<dbReference type="CDD" id="cd02183">
    <property type="entry name" value="GH16_fungal_CRH1_transglycosylase"/>
    <property type="match status" value="1"/>
</dbReference>
<dbReference type="GO" id="GO:0005975">
    <property type="term" value="P:carbohydrate metabolic process"/>
    <property type="evidence" value="ECO:0007669"/>
    <property type="project" value="InterPro"/>
</dbReference>
<feature type="signal peptide" evidence="2">
    <location>
        <begin position="1"/>
        <end position="19"/>
    </location>
</feature>
<reference evidence="4 5" key="1">
    <citation type="journal article" date="2009" name="Genome Res.">
        <title>Comparative genomics of protoploid Saccharomycetaceae.</title>
        <authorList>
            <consortium name="The Genolevures Consortium"/>
            <person name="Souciet J.-L."/>
            <person name="Dujon B."/>
            <person name="Gaillardin C."/>
            <person name="Johnston M."/>
            <person name="Baret P.V."/>
            <person name="Cliften P."/>
            <person name="Sherman D.J."/>
            <person name="Weissenbach J."/>
            <person name="Westhof E."/>
            <person name="Wincker P."/>
            <person name="Jubin C."/>
            <person name="Poulain J."/>
            <person name="Barbe V."/>
            <person name="Segurens B."/>
            <person name="Artiguenave F."/>
            <person name="Anthouard V."/>
            <person name="Vacherie B."/>
            <person name="Val M.-E."/>
            <person name="Fulton R.S."/>
            <person name="Minx P."/>
            <person name="Wilson R."/>
            <person name="Durrens P."/>
            <person name="Jean G."/>
            <person name="Marck C."/>
            <person name="Martin T."/>
            <person name="Nikolski M."/>
            <person name="Rolland T."/>
            <person name="Seret M.-L."/>
            <person name="Casaregola S."/>
            <person name="Despons L."/>
            <person name="Fairhead C."/>
            <person name="Fischer G."/>
            <person name="Lafontaine I."/>
            <person name="Leh V."/>
            <person name="Lemaire M."/>
            <person name="de Montigny J."/>
            <person name="Neuveglise C."/>
            <person name="Thierry A."/>
            <person name="Blanc-Lenfle I."/>
            <person name="Bleykasten C."/>
            <person name="Diffels J."/>
            <person name="Fritsch E."/>
            <person name="Frangeul L."/>
            <person name="Goeffon A."/>
            <person name="Jauniaux N."/>
            <person name="Kachouri-Lafond R."/>
            <person name="Payen C."/>
            <person name="Potier S."/>
            <person name="Pribylova L."/>
            <person name="Ozanne C."/>
            <person name="Richard G.-F."/>
            <person name="Sacerdot C."/>
            <person name="Straub M.-L."/>
            <person name="Talla E."/>
        </authorList>
    </citation>
    <scope>NUCLEOTIDE SEQUENCE [LARGE SCALE GENOMIC DNA]</scope>
    <source>
        <strain evidence="5">ATCC 56472 / CBS 6340 / NRRL Y-8284</strain>
    </source>
</reference>
<dbReference type="GeneID" id="8294275"/>